<name>A0A6C0DNP1_9ZZZZ</name>
<dbReference type="EMBL" id="MN739649">
    <property type="protein sequence ID" value="QHT18153.1"/>
    <property type="molecule type" value="Genomic_DNA"/>
</dbReference>
<sequence>MPHVLESRLPSDLIPVLKLFTGEIRERNGKYMRQISRRDSRYKLLRKLPKVLVLDHDRFTGEKKGYGFTWFKTMDRTKHITISVYYNAWLETPGLVREFQILGKDPILTYV</sequence>
<proteinExistence type="predicted"/>
<accession>A0A6C0DNP1</accession>
<dbReference type="AlphaFoldDB" id="A0A6C0DNP1"/>
<protein>
    <submittedName>
        <fullName evidence="1">Uncharacterized protein</fullName>
    </submittedName>
</protein>
<evidence type="ECO:0000313" key="1">
    <source>
        <dbReference type="EMBL" id="QHT18153.1"/>
    </source>
</evidence>
<organism evidence="1">
    <name type="scientific">viral metagenome</name>
    <dbReference type="NCBI Taxonomy" id="1070528"/>
    <lineage>
        <taxon>unclassified sequences</taxon>
        <taxon>metagenomes</taxon>
        <taxon>organismal metagenomes</taxon>
    </lineage>
</organism>
<reference evidence="1" key="1">
    <citation type="journal article" date="2020" name="Nature">
        <title>Giant virus diversity and host interactions through global metagenomics.</title>
        <authorList>
            <person name="Schulz F."/>
            <person name="Roux S."/>
            <person name="Paez-Espino D."/>
            <person name="Jungbluth S."/>
            <person name="Walsh D.A."/>
            <person name="Denef V.J."/>
            <person name="McMahon K.D."/>
            <person name="Konstantinidis K.T."/>
            <person name="Eloe-Fadrosh E.A."/>
            <person name="Kyrpides N.C."/>
            <person name="Woyke T."/>
        </authorList>
    </citation>
    <scope>NUCLEOTIDE SEQUENCE</scope>
    <source>
        <strain evidence="1">GVMAG-M-3300023174-3</strain>
    </source>
</reference>